<dbReference type="Gene3D" id="1.20.910.10">
    <property type="entry name" value="Heme oxygenase-like"/>
    <property type="match status" value="1"/>
</dbReference>
<evidence type="ECO:0000313" key="1">
    <source>
        <dbReference type="EMBL" id="GLQ62832.1"/>
    </source>
</evidence>
<gene>
    <name evidence="1" type="primary">hemO</name>
    <name evidence="1" type="ORF">GCM10007867_16770</name>
</gene>
<dbReference type="InterPro" id="IPR016084">
    <property type="entry name" value="Haem_Oase-like_multi-hlx"/>
</dbReference>
<dbReference type="CDD" id="cd19166">
    <property type="entry name" value="HemeO-bac"/>
    <property type="match status" value="1"/>
</dbReference>
<dbReference type="EMBL" id="BSNU01000002">
    <property type="protein sequence ID" value="GLQ62832.1"/>
    <property type="molecule type" value="Genomic_DNA"/>
</dbReference>
<evidence type="ECO:0000313" key="2">
    <source>
        <dbReference type="Proteomes" id="UP001156614"/>
    </source>
</evidence>
<dbReference type="GO" id="GO:0004392">
    <property type="term" value="F:heme oxygenase (decyclizing) activity"/>
    <property type="evidence" value="ECO:0007669"/>
    <property type="project" value="InterPro"/>
</dbReference>
<organism evidence="1 2">
    <name type="scientific">Gluconobacter cerinus</name>
    <dbReference type="NCBI Taxonomy" id="38307"/>
    <lineage>
        <taxon>Bacteria</taxon>
        <taxon>Pseudomonadati</taxon>
        <taxon>Pseudomonadota</taxon>
        <taxon>Alphaproteobacteria</taxon>
        <taxon>Acetobacterales</taxon>
        <taxon>Acetobacteraceae</taxon>
        <taxon>Gluconobacter</taxon>
    </lineage>
</organism>
<comment type="caution">
    <text evidence="1">The sequence shown here is derived from an EMBL/GenBank/DDBJ whole genome shotgun (WGS) entry which is preliminary data.</text>
</comment>
<sequence>MADMSAFFTDNTLSLALREKTKSIHDRTDHKIMSMGIFSSLDGYRIFLLSQYVFLRDMTNIYENEMLRNLLPDLETRNRFPWVEADMRDLGLAAPMAHRGNVIPFNPSVAVGWLYVAEGSKLGANILSKMAMSLGLTESFGARHLAPAPEGRGLSWKTFKAAIDSADLDRAMCVSAAEEAFARFSSCLDQMAALNSEEIFSASQNERVSL</sequence>
<accession>A0AAV5NEI7</accession>
<keyword evidence="2" id="KW-1185">Reference proteome</keyword>
<name>A0AAV5NEI7_9PROT</name>
<dbReference type="GO" id="GO:0006788">
    <property type="term" value="P:heme oxidation"/>
    <property type="evidence" value="ECO:0007669"/>
    <property type="project" value="InterPro"/>
</dbReference>
<protein>
    <submittedName>
        <fullName evidence="1">Heme oxygenase</fullName>
    </submittedName>
</protein>
<proteinExistence type="predicted"/>
<dbReference type="InterPro" id="IPR016053">
    <property type="entry name" value="Haem_Oase-like"/>
</dbReference>
<dbReference type="AlphaFoldDB" id="A0AAV5NEI7"/>
<dbReference type="Pfam" id="PF01126">
    <property type="entry name" value="Heme_oxygenase"/>
    <property type="match status" value="1"/>
</dbReference>
<reference evidence="2" key="1">
    <citation type="journal article" date="2019" name="Int. J. Syst. Evol. Microbiol.">
        <title>The Global Catalogue of Microorganisms (GCM) 10K type strain sequencing project: providing services to taxonomists for standard genome sequencing and annotation.</title>
        <authorList>
            <consortium name="The Broad Institute Genomics Platform"/>
            <consortium name="The Broad Institute Genome Sequencing Center for Infectious Disease"/>
            <person name="Wu L."/>
            <person name="Ma J."/>
        </authorList>
    </citation>
    <scope>NUCLEOTIDE SEQUENCE [LARGE SCALE GENOMIC DNA]</scope>
    <source>
        <strain evidence="2">NBRC 3267</strain>
    </source>
</reference>
<dbReference type="SUPFAM" id="SSF48613">
    <property type="entry name" value="Heme oxygenase-like"/>
    <property type="match status" value="1"/>
</dbReference>
<dbReference type="Proteomes" id="UP001156614">
    <property type="component" value="Unassembled WGS sequence"/>
</dbReference>